<dbReference type="InterPro" id="IPR017853">
    <property type="entry name" value="GH"/>
</dbReference>
<protein>
    <recommendedName>
        <fullName evidence="3">Beta-galactosidase</fullName>
    </recommendedName>
</protein>
<gene>
    <name evidence="1" type="ORF">ACERK3_10965</name>
</gene>
<comment type="caution">
    <text evidence="1">The sequence shown here is derived from an EMBL/GenBank/DDBJ whole genome shotgun (WGS) entry which is preliminary data.</text>
</comment>
<dbReference type="InterPro" id="IPR051913">
    <property type="entry name" value="GH2_Domain-Containing"/>
</dbReference>
<dbReference type="RefSeq" id="WP_425345739.1">
    <property type="nucleotide sequence ID" value="NZ_JBGUBD010000006.1"/>
</dbReference>
<dbReference type="Proteomes" id="UP001575105">
    <property type="component" value="Unassembled WGS sequence"/>
</dbReference>
<sequence>MHIHVLPYTIDLTGSWAFAYAASSGEGATPALLPEAAARGSMPMPGFWDDHLDRLKAGGFSDTLRFTPDHQPIRFPMTGEAPDASLPYLVGVGQYEHRFDAPADGRVTFECGPTFVEAWLWVNGRCVAHQPHYSTRWSVVLDGFLKPGETNRLSLQVSNARPRTMGCITRGFKGYSAGIAGPVRLRMTGPGRIADCYVQPSENEASLRWRIDVDRPGEGRGMNLAWRMVDPETSEAMHEGVQPVTAGVNTWNSDAAGLACWSDRVPKRYRIELALHVDGVQSDGHEQMFGLRWIEAEGFGLRLNGEPVYLRGATEHAYYPLTCTMPLDRATYRANIQRMQALGFNWLRFHTWTPPEPYLEAADELGMLIQVEPPMGAGDEQWADVLRACRRHPSVVIYCAGNEELLDEAKLDQLEQWATIRRELAPEAMFNPHEALRGIEYGWNDEDLGDDAQQEPYLHNPRRLERLKTFSDCIGQFAWGLHSYRSTDSDPALIDDRLGSYERPCLSHEICIHGSYIDLDLEHRYQGTRIGTQLYAAVREHLRERGLEHRAAEYYVNSCAWMRRLRKHTVEGVRRCQRVAGYDLLGAVDHHWHRTGYPCGIMNEFYEMKPGETAEDVRRYNGASVLLLDHDNRWVCTAGESWAATLSVSLFEQAAVDAAQVQWCLRDETGHIHKQGAWPVAPLANGQLSELGTIAFSAPQLAEPAALVLEVRLTGETLQLDNRWPLWVYPSMRAVDQPITADTAVADAWPALREAAASSAEEGEPLRVVSDLSEADLEALVRGGRVLLLGAGPFPSQVTVYQVACAGRAEGNVATCIADHPITRRLPHTGFCDWDFQQMIDGGAAVQLDELDELDAPVQPIVEVVSSFKDARQQAALFEVRVGEGRLLVCSLGLKPDDPAAAHLLTGCIAYACSKEFAPVRALEPSTLKALMHNRPTRQALVGTDEGFDERAQLKSW</sequence>
<name>A0ABV4U7M5_9BACT</name>
<organism evidence="1 2">
    <name type="scientific">Natronomicrosphaera hydrolytica</name>
    <dbReference type="NCBI Taxonomy" id="3242702"/>
    <lineage>
        <taxon>Bacteria</taxon>
        <taxon>Pseudomonadati</taxon>
        <taxon>Planctomycetota</taxon>
        <taxon>Phycisphaerae</taxon>
        <taxon>Phycisphaerales</taxon>
        <taxon>Phycisphaeraceae</taxon>
        <taxon>Natronomicrosphaera</taxon>
    </lineage>
</organism>
<dbReference type="InterPro" id="IPR008979">
    <property type="entry name" value="Galactose-bd-like_sf"/>
</dbReference>
<keyword evidence="2" id="KW-1185">Reference proteome</keyword>
<evidence type="ECO:0000313" key="2">
    <source>
        <dbReference type="Proteomes" id="UP001575105"/>
    </source>
</evidence>
<evidence type="ECO:0008006" key="3">
    <source>
        <dbReference type="Google" id="ProtNLM"/>
    </source>
</evidence>
<evidence type="ECO:0000313" key="1">
    <source>
        <dbReference type="EMBL" id="MFA9478814.1"/>
    </source>
</evidence>
<dbReference type="Gene3D" id="3.20.20.80">
    <property type="entry name" value="Glycosidases"/>
    <property type="match status" value="1"/>
</dbReference>
<dbReference type="EMBL" id="JBGUBD010000006">
    <property type="protein sequence ID" value="MFA9478814.1"/>
    <property type="molecule type" value="Genomic_DNA"/>
</dbReference>
<accession>A0ABV4U7M5</accession>
<proteinExistence type="predicted"/>
<dbReference type="SUPFAM" id="SSF49785">
    <property type="entry name" value="Galactose-binding domain-like"/>
    <property type="match status" value="1"/>
</dbReference>
<dbReference type="SUPFAM" id="SSF51445">
    <property type="entry name" value="(Trans)glycosidases"/>
    <property type="match status" value="1"/>
</dbReference>
<dbReference type="Gene3D" id="2.60.120.260">
    <property type="entry name" value="Galactose-binding domain-like"/>
    <property type="match status" value="1"/>
</dbReference>
<reference evidence="1 2" key="1">
    <citation type="submission" date="2024-08" db="EMBL/GenBank/DDBJ databases">
        <title>Whole-genome sequencing of halo(alkali)philic microorganisms from hypersaline lakes.</title>
        <authorList>
            <person name="Sorokin D.Y."/>
            <person name="Merkel A.Y."/>
            <person name="Messina E."/>
            <person name="Yakimov M."/>
        </authorList>
    </citation>
    <scope>NUCLEOTIDE SEQUENCE [LARGE SCALE GENOMIC DNA]</scope>
    <source>
        <strain evidence="1 2">AB-hyl4</strain>
    </source>
</reference>
<dbReference type="PANTHER" id="PTHR42732">
    <property type="entry name" value="BETA-GALACTOSIDASE"/>
    <property type="match status" value="1"/>
</dbReference>
<dbReference type="PANTHER" id="PTHR42732:SF1">
    <property type="entry name" value="BETA-MANNOSIDASE"/>
    <property type="match status" value="1"/>
</dbReference>